<feature type="region of interest" description="Disordered" evidence="1">
    <location>
        <begin position="188"/>
        <end position="208"/>
    </location>
</feature>
<evidence type="ECO:0000313" key="2">
    <source>
        <dbReference type="EMBL" id="VAX29689.1"/>
    </source>
</evidence>
<sequence>MTPLQSARIAFFLILFFTLPAHAEEALHVQSRILNRTLLSSPATGLSFITPRHFRGAYDKKTGTFFLKNQDGLLLGIYGFSEATLNEVAEVVSAAVKKLGFELNPVDTQDLDANTVLATYQTLSNRGRGIMVGIAEVGKDNNAIAMIGFGQADQEEKIKKKLQRILAQVEWKKPEARRWQKKLAGKVLSTSGSDSNSSQGGAGGSGSHVSGTETTMIFCGDTSYAYQTKTESFFSAGGTSVDNSSSDTHQGRWRLVANLVGEAFLILHAVDGRNFLWSIEETDRGAQVNETLYQVTSSSSCD</sequence>
<gene>
    <name evidence="2" type="ORF">MNBD_NITROSPIRAE01-490</name>
</gene>
<protein>
    <submittedName>
        <fullName evidence="2">Uncharacterized protein</fullName>
    </submittedName>
</protein>
<evidence type="ECO:0000256" key="1">
    <source>
        <dbReference type="SAM" id="MobiDB-lite"/>
    </source>
</evidence>
<proteinExistence type="predicted"/>
<dbReference type="AlphaFoldDB" id="A0A3B1CHJ3"/>
<accession>A0A3B1CHJ3</accession>
<feature type="compositionally biased region" description="Low complexity" evidence="1">
    <location>
        <begin position="189"/>
        <end position="199"/>
    </location>
</feature>
<name>A0A3B1CHJ3_9ZZZZ</name>
<organism evidence="2">
    <name type="scientific">hydrothermal vent metagenome</name>
    <dbReference type="NCBI Taxonomy" id="652676"/>
    <lineage>
        <taxon>unclassified sequences</taxon>
        <taxon>metagenomes</taxon>
        <taxon>ecological metagenomes</taxon>
    </lineage>
</organism>
<reference evidence="2" key="1">
    <citation type="submission" date="2018-06" db="EMBL/GenBank/DDBJ databases">
        <authorList>
            <person name="Zhirakovskaya E."/>
        </authorList>
    </citation>
    <scope>NUCLEOTIDE SEQUENCE</scope>
</reference>
<dbReference type="EMBL" id="UOGF01000055">
    <property type="protein sequence ID" value="VAX29689.1"/>
    <property type="molecule type" value="Genomic_DNA"/>
</dbReference>